<reference evidence="1" key="1">
    <citation type="journal article" date="2012" name="Nature">
        <title>The oyster genome reveals stress adaptation and complexity of shell formation.</title>
        <authorList>
            <person name="Zhang G."/>
            <person name="Fang X."/>
            <person name="Guo X."/>
            <person name="Li L."/>
            <person name="Luo R."/>
            <person name="Xu F."/>
            <person name="Yang P."/>
            <person name="Zhang L."/>
            <person name="Wang X."/>
            <person name="Qi H."/>
            <person name="Xiong Z."/>
            <person name="Que H."/>
            <person name="Xie Y."/>
            <person name="Holland P.W."/>
            <person name="Paps J."/>
            <person name="Zhu Y."/>
            <person name="Wu F."/>
            <person name="Chen Y."/>
            <person name="Wang J."/>
            <person name="Peng C."/>
            <person name="Meng J."/>
            <person name="Yang L."/>
            <person name="Liu J."/>
            <person name="Wen B."/>
            <person name="Zhang N."/>
            <person name="Huang Z."/>
            <person name="Zhu Q."/>
            <person name="Feng Y."/>
            <person name="Mount A."/>
            <person name="Hedgecock D."/>
            <person name="Xu Z."/>
            <person name="Liu Y."/>
            <person name="Domazet-Loso T."/>
            <person name="Du Y."/>
            <person name="Sun X."/>
            <person name="Zhang S."/>
            <person name="Liu B."/>
            <person name="Cheng P."/>
            <person name="Jiang X."/>
            <person name="Li J."/>
            <person name="Fan D."/>
            <person name="Wang W."/>
            <person name="Fu W."/>
            <person name="Wang T."/>
            <person name="Wang B."/>
            <person name="Zhang J."/>
            <person name="Peng Z."/>
            <person name="Li Y."/>
            <person name="Li N."/>
            <person name="Wang J."/>
            <person name="Chen M."/>
            <person name="He Y."/>
            <person name="Tan F."/>
            <person name="Song X."/>
            <person name="Zheng Q."/>
            <person name="Huang R."/>
            <person name="Yang H."/>
            <person name="Du X."/>
            <person name="Chen L."/>
            <person name="Yang M."/>
            <person name="Gaffney P.M."/>
            <person name="Wang S."/>
            <person name="Luo L."/>
            <person name="She Z."/>
            <person name="Ming Y."/>
            <person name="Huang W."/>
            <person name="Zhang S."/>
            <person name="Huang B."/>
            <person name="Zhang Y."/>
            <person name="Qu T."/>
            <person name="Ni P."/>
            <person name="Miao G."/>
            <person name="Wang J."/>
            <person name="Wang Q."/>
            <person name="Steinberg C.E."/>
            <person name="Wang H."/>
            <person name="Li N."/>
            <person name="Qian L."/>
            <person name="Zhang G."/>
            <person name="Li Y."/>
            <person name="Yang H."/>
            <person name="Liu X."/>
            <person name="Wang J."/>
            <person name="Yin Y."/>
            <person name="Wang J."/>
        </authorList>
    </citation>
    <scope>NUCLEOTIDE SEQUENCE [LARGE SCALE GENOMIC DNA]</scope>
    <source>
        <strain evidence="1">05x7-T-G4-1.051#20</strain>
    </source>
</reference>
<sequence length="60" mass="7066">MVLEESSLFEVTDRKLYKNIKSDGTRNTEINLRKYKASVEHFDIHIKEFSSGILILEFMT</sequence>
<dbReference type="HOGENOM" id="CLU_2943965_0_0_1"/>
<accession>K1Q1V3</accession>
<proteinExistence type="predicted"/>
<dbReference type="AlphaFoldDB" id="K1Q1V3"/>
<organism evidence="1">
    <name type="scientific">Magallana gigas</name>
    <name type="common">Pacific oyster</name>
    <name type="synonym">Crassostrea gigas</name>
    <dbReference type="NCBI Taxonomy" id="29159"/>
    <lineage>
        <taxon>Eukaryota</taxon>
        <taxon>Metazoa</taxon>
        <taxon>Spiralia</taxon>
        <taxon>Lophotrochozoa</taxon>
        <taxon>Mollusca</taxon>
        <taxon>Bivalvia</taxon>
        <taxon>Autobranchia</taxon>
        <taxon>Pteriomorphia</taxon>
        <taxon>Ostreida</taxon>
        <taxon>Ostreoidea</taxon>
        <taxon>Ostreidae</taxon>
        <taxon>Magallana</taxon>
    </lineage>
</organism>
<gene>
    <name evidence="1" type="ORF">CGI_10022339</name>
</gene>
<dbReference type="EMBL" id="JH815992">
    <property type="protein sequence ID" value="EKC25339.1"/>
    <property type="molecule type" value="Genomic_DNA"/>
</dbReference>
<name>K1Q1V3_MAGGI</name>
<evidence type="ECO:0000313" key="1">
    <source>
        <dbReference type="EMBL" id="EKC25339.1"/>
    </source>
</evidence>
<dbReference type="InParanoid" id="K1Q1V3"/>
<protein>
    <submittedName>
        <fullName evidence="1">Uncharacterized protein</fullName>
    </submittedName>
</protein>